<proteinExistence type="predicted"/>
<organism evidence="2 3">
    <name type="scientific">Pseudarthrobacter defluvii</name>
    <dbReference type="NCBI Taxonomy" id="410837"/>
    <lineage>
        <taxon>Bacteria</taxon>
        <taxon>Bacillati</taxon>
        <taxon>Actinomycetota</taxon>
        <taxon>Actinomycetes</taxon>
        <taxon>Micrococcales</taxon>
        <taxon>Micrococcaceae</taxon>
        <taxon>Pseudarthrobacter</taxon>
    </lineage>
</organism>
<dbReference type="CDD" id="cd07721">
    <property type="entry name" value="yflN-like_MBL-fold"/>
    <property type="match status" value="1"/>
</dbReference>
<dbReference type="InterPro" id="IPR001279">
    <property type="entry name" value="Metallo-B-lactamas"/>
</dbReference>
<dbReference type="SMART" id="SM00849">
    <property type="entry name" value="Lactamase_B"/>
    <property type="match status" value="1"/>
</dbReference>
<dbReference type="RefSeq" id="WP_307491433.1">
    <property type="nucleotide sequence ID" value="NZ_JAUSSY010000010.1"/>
</dbReference>
<reference evidence="2 3" key="1">
    <citation type="submission" date="2023-07" db="EMBL/GenBank/DDBJ databases">
        <title>Sorghum-associated microbial communities from plants grown in Nebraska, USA.</title>
        <authorList>
            <person name="Schachtman D."/>
        </authorList>
    </citation>
    <scope>NUCLEOTIDE SEQUENCE [LARGE SCALE GENOMIC DNA]</scope>
    <source>
        <strain evidence="2 3">DS994</strain>
    </source>
</reference>
<name>A0ABT9UMV4_9MICC</name>
<gene>
    <name evidence="2" type="ORF">J2T22_002909</name>
</gene>
<evidence type="ECO:0000313" key="2">
    <source>
        <dbReference type="EMBL" id="MDQ0119714.1"/>
    </source>
</evidence>
<dbReference type="InterPro" id="IPR050855">
    <property type="entry name" value="NDM-1-like"/>
</dbReference>
<dbReference type="InterPro" id="IPR036866">
    <property type="entry name" value="RibonucZ/Hydroxyglut_hydro"/>
</dbReference>
<dbReference type="Pfam" id="PF00753">
    <property type="entry name" value="Lactamase_B"/>
    <property type="match status" value="1"/>
</dbReference>
<dbReference type="Gene3D" id="3.60.15.10">
    <property type="entry name" value="Ribonuclease Z/Hydroxyacylglutathione hydrolase-like"/>
    <property type="match status" value="1"/>
</dbReference>
<feature type="domain" description="Metallo-beta-lactamase" evidence="1">
    <location>
        <begin position="25"/>
        <end position="239"/>
    </location>
</feature>
<dbReference type="PANTHER" id="PTHR42951">
    <property type="entry name" value="METALLO-BETA-LACTAMASE DOMAIN-CONTAINING"/>
    <property type="match status" value="1"/>
</dbReference>
<keyword evidence="3" id="KW-1185">Reference proteome</keyword>
<dbReference type="EMBL" id="JAUSSY010000010">
    <property type="protein sequence ID" value="MDQ0119714.1"/>
    <property type="molecule type" value="Genomic_DNA"/>
</dbReference>
<evidence type="ECO:0000313" key="3">
    <source>
        <dbReference type="Proteomes" id="UP001226389"/>
    </source>
</evidence>
<protein>
    <submittedName>
        <fullName evidence="2">Glyoxylase-like metal-dependent hydrolase (Beta-lactamase superfamily II)</fullName>
    </submittedName>
</protein>
<dbReference type="PANTHER" id="PTHR42951:SF17">
    <property type="entry name" value="METALLO-BETA-LACTAMASE DOMAIN-CONTAINING PROTEIN"/>
    <property type="match status" value="1"/>
</dbReference>
<accession>A0ABT9UMV4</accession>
<dbReference type="Proteomes" id="UP001226389">
    <property type="component" value="Unassembled WGS sequence"/>
</dbReference>
<evidence type="ECO:0000259" key="1">
    <source>
        <dbReference type="SMART" id="SM00849"/>
    </source>
</evidence>
<dbReference type="SUPFAM" id="SSF56281">
    <property type="entry name" value="Metallo-hydrolase/oxidoreductase"/>
    <property type="match status" value="1"/>
</dbReference>
<comment type="caution">
    <text evidence="2">The sequence shown here is derived from an EMBL/GenBank/DDBJ whole genome shotgun (WGS) entry which is preliminary data.</text>
</comment>
<sequence>MTRVTEPREIASGVLLMTSGAGPMAANLYLVCSGTTWAMVDCGWAGSAEPVRRAVEQELGNGITPDAILLTHIHPDHSGAAGALARTWEVPVYVHQAELPMAAGKYIPEFSMPLDRWIIAPLLWSLPARTRRRIEASGDITDVARSLPRDGGIPGLPGWAAIPTPGHTPGHVAYWRAGDGVLLTGDAVVTVGLNSIRGILSGVPDLSGPPRYTTWNWEQSMDSITRLAGLGPRLLAPGHGQPLALGAVPRLRALTMKERTQRMRLRGRAAGSPEAA</sequence>